<proteinExistence type="predicted"/>
<accession>A0A2N5S4M7</accession>
<sequence>MAPSPSSLGKQSHPLFRDGPFDVHKALDPIINAGSTYGQFLYESAVAFYQSDSFKEVAMKLKLQGYSSTQTALTEDQVYRLAARIIALNIKSPPVLHFEQQLNGLISKSDSYNQSLANKVGCTGFGIVVDKSESEAMNNNGTYYKNLNVILCHTDYDNSCQEVVSFLVRYTVAGNQKLAKTFGLFQKGREMVISGYLSGYSPVDKIFEATAISVSLGSGHESPNQGSTTPVPATKQGKRNLQFSFDSDEEAGGNSNSKEPDTAKAASNIVQNHNLHEGNAAATSPPPKKRGRPLGKKPVDVDIGNAEADEPTNSL</sequence>
<evidence type="ECO:0000256" key="1">
    <source>
        <dbReference type="SAM" id="MobiDB-lite"/>
    </source>
</evidence>
<dbReference type="EMBL" id="PGCJ01001176">
    <property type="protein sequence ID" value="PLW08200.1"/>
    <property type="molecule type" value="Genomic_DNA"/>
</dbReference>
<evidence type="ECO:0000313" key="3">
    <source>
        <dbReference type="EMBL" id="PLW34329.1"/>
    </source>
</evidence>
<dbReference type="AlphaFoldDB" id="A0A2N5S4M7"/>
<name>A0A2N5S4M7_9BASI</name>
<evidence type="ECO:0000313" key="4">
    <source>
        <dbReference type="Proteomes" id="UP000235388"/>
    </source>
</evidence>
<feature type="compositionally biased region" description="Polar residues" evidence="1">
    <location>
        <begin position="217"/>
        <end position="231"/>
    </location>
</feature>
<keyword evidence="4" id="KW-1185">Reference proteome</keyword>
<comment type="caution">
    <text evidence="2">The sequence shown here is derived from an EMBL/GenBank/DDBJ whole genome shotgun (WGS) entry which is preliminary data.</text>
</comment>
<evidence type="ECO:0000313" key="2">
    <source>
        <dbReference type="EMBL" id="PLW08200.1"/>
    </source>
</evidence>
<dbReference type="Proteomes" id="UP000235388">
    <property type="component" value="Unassembled WGS sequence"/>
</dbReference>
<gene>
    <name evidence="3" type="ORF">PCANC_25515</name>
    <name evidence="2" type="ORF">PCANC_28279</name>
</gene>
<protein>
    <submittedName>
        <fullName evidence="2">Uncharacterized protein</fullName>
    </submittedName>
</protein>
<feature type="region of interest" description="Disordered" evidence="1">
    <location>
        <begin position="217"/>
        <end position="315"/>
    </location>
</feature>
<reference evidence="2 4" key="1">
    <citation type="submission" date="2017-11" db="EMBL/GenBank/DDBJ databases">
        <title>De novo assembly and phasing of dikaryotic genomes from two isolates of Puccinia coronata f. sp. avenae, the causal agent of oat crown rust.</title>
        <authorList>
            <person name="Miller M.E."/>
            <person name="Zhang Y."/>
            <person name="Omidvar V."/>
            <person name="Sperschneider J."/>
            <person name="Schwessinger B."/>
            <person name="Raley C."/>
            <person name="Palmer J.M."/>
            <person name="Garnica D."/>
            <person name="Upadhyaya N."/>
            <person name="Rathjen J."/>
            <person name="Taylor J.M."/>
            <person name="Park R.F."/>
            <person name="Dodds P.N."/>
            <person name="Hirsch C.D."/>
            <person name="Kianian S.F."/>
            <person name="Figueroa M."/>
        </authorList>
    </citation>
    <scope>NUCLEOTIDE SEQUENCE [LARGE SCALE GENOMIC DNA]</scope>
    <source>
        <strain evidence="2">12NC29</strain>
    </source>
</reference>
<organism evidence="2 4">
    <name type="scientific">Puccinia coronata f. sp. avenae</name>
    <dbReference type="NCBI Taxonomy" id="200324"/>
    <lineage>
        <taxon>Eukaryota</taxon>
        <taxon>Fungi</taxon>
        <taxon>Dikarya</taxon>
        <taxon>Basidiomycota</taxon>
        <taxon>Pucciniomycotina</taxon>
        <taxon>Pucciniomycetes</taxon>
        <taxon>Pucciniales</taxon>
        <taxon>Pucciniaceae</taxon>
        <taxon>Puccinia</taxon>
    </lineage>
</organism>
<dbReference type="EMBL" id="PGCJ01000279">
    <property type="protein sequence ID" value="PLW34329.1"/>
    <property type="molecule type" value="Genomic_DNA"/>
</dbReference>
<dbReference type="OrthoDB" id="2506484at2759"/>